<dbReference type="PROSITE" id="PS50090">
    <property type="entry name" value="MYB_LIKE"/>
    <property type="match status" value="1"/>
</dbReference>
<comment type="caution">
    <text evidence="6">The sequence shown here is derived from an EMBL/GenBank/DDBJ whole genome shotgun (WGS) entry which is preliminary data.</text>
</comment>
<feature type="compositionally biased region" description="Polar residues" evidence="3">
    <location>
        <begin position="627"/>
        <end position="636"/>
    </location>
</feature>
<accession>A0AAN9S5L5</accession>
<protein>
    <submittedName>
        <fullName evidence="6">Uncharacterized protein</fullName>
    </submittedName>
</protein>
<dbReference type="Proteomes" id="UP001386955">
    <property type="component" value="Unassembled WGS sequence"/>
</dbReference>
<evidence type="ECO:0000256" key="2">
    <source>
        <dbReference type="ARBA" id="ARBA00023242"/>
    </source>
</evidence>
<dbReference type="InterPro" id="IPR001005">
    <property type="entry name" value="SANT/Myb"/>
</dbReference>
<evidence type="ECO:0000256" key="1">
    <source>
        <dbReference type="ARBA" id="ARBA00004123"/>
    </source>
</evidence>
<evidence type="ECO:0000313" key="7">
    <source>
        <dbReference type="Proteomes" id="UP001386955"/>
    </source>
</evidence>
<dbReference type="PROSITE" id="PS51294">
    <property type="entry name" value="HTH_MYB"/>
    <property type="match status" value="1"/>
</dbReference>
<reference evidence="6 7" key="1">
    <citation type="submission" date="2024-01" db="EMBL/GenBank/DDBJ databases">
        <title>The genomes of 5 underutilized Papilionoideae crops provide insights into root nodulation and disease resistanc.</title>
        <authorList>
            <person name="Jiang F."/>
        </authorList>
    </citation>
    <scope>NUCLEOTIDE SEQUENCE [LARGE SCALE GENOMIC DNA]</scope>
    <source>
        <strain evidence="6">DUOXIRENSHENG_FW03</strain>
        <tissue evidence="6">Leaves</tissue>
    </source>
</reference>
<dbReference type="InterPro" id="IPR017930">
    <property type="entry name" value="Myb_dom"/>
</dbReference>
<feature type="compositionally biased region" description="Polar residues" evidence="3">
    <location>
        <begin position="182"/>
        <end position="193"/>
    </location>
</feature>
<dbReference type="SUPFAM" id="SSF46689">
    <property type="entry name" value="Homeodomain-like"/>
    <property type="match status" value="1"/>
</dbReference>
<feature type="compositionally biased region" description="Polar residues" evidence="3">
    <location>
        <begin position="21"/>
        <end position="30"/>
    </location>
</feature>
<dbReference type="CDD" id="cd11660">
    <property type="entry name" value="SANT_TRF"/>
    <property type="match status" value="1"/>
</dbReference>
<proteinExistence type="predicted"/>
<organism evidence="6 7">
    <name type="scientific">Psophocarpus tetragonolobus</name>
    <name type="common">Winged bean</name>
    <name type="synonym">Dolichos tetragonolobus</name>
    <dbReference type="NCBI Taxonomy" id="3891"/>
    <lineage>
        <taxon>Eukaryota</taxon>
        <taxon>Viridiplantae</taxon>
        <taxon>Streptophyta</taxon>
        <taxon>Embryophyta</taxon>
        <taxon>Tracheophyta</taxon>
        <taxon>Spermatophyta</taxon>
        <taxon>Magnoliopsida</taxon>
        <taxon>eudicotyledons</taxon>
        <taxon>Gunneridae</taxon>
        <taxon>Pentapetalae</taxon>
        <taxon>rosids</taxon>
        <taxon>fabids</taxon>
        <taxon>Fabales</taxon>
        <taxon>Fabaceae</taxon>
        <taxon>Papilionoideae</taxon>
        <taxon>50 kb inversion clade</taxon>
        <taxon>NPAAA clade</taxon>
        <taxon>indigoferoid/millettioid clade</taxon>
        <taxon>Phaseoleae</taxon>
        <taxon>Psophocarpus</taxon>
    </lineage>
</organism>
<name>A0AAN9S5L5_PSOTE</name>
<dbReference type="GO" id="GO:0005634">
    <property type="term" value="C:nucleus"/>
    <property type="evidence" value="ECO:0007669"/>
    <property type="project" value="UniProtKB-SubCell"/>
</dbReference>
<feature type="compositionally biased region" description="Basic and acidic residues" evidence="3">
    <location>
        <begin position="330"/>
        <end position="347"/>
    </location>
</feature>
<keyword evidence="7" id="KW-1185">Reference proteome</keyword>
<dbReference type="Pfam" id="PF00249">
    <property type="entry name" value="Myb_DNA-binding"/>
    <property type="match status" value="1"/>
</dbReference>
<feature type="region of interest" description="Disordered" evidence="3">
    <location>
        <begin position="1"/>
        <end position="30"/>
    </location>
</feature>
<dbReference type="PANTHER" id="PTHR47122:SF4">
    <property type="entry name" value="TRF-LIKE 3"/>
    <property type="match status" value="1"/>
</dbReference>
<feature type="region of interest" description="Disordered" evidence="3">
    <location>
        <begin position="627"/>
        <end position="654"/>
    </location>
</feature>
<feature type="region of interest" description="Disordered" evidence="3">
    <location>
        <begin position="330"/>
        <end position="355"/>
    </location>
</feature>
<feature type="domain" description="HTH myb-type" evidence="5">
    <location>
        <begin position="531"/>
        <end position="590"/>
    </location>
</feature>
<comment type="subcellular location">
    <subcellularLocation>
        <location evidence="1">Nucleus</location>
    </subcellularLocation>
</comment>
<dbReference type="Gene3D" id="1.10.246.220">
    <property type="match status" value="1"/>
</dbReference>
<evidence type="ECO:0000259" key="4">
    <source>
        <dbReference type="PROSITE" id="PS50090"/>
    </source>
</evidence>
<feature type="region of interest" description="Disordered" evidence="3">
    <location>
        <begin position="182"/>
        <end position="203"/>
    </location>
</feature>
<evidence type="ECO:0000256" key="3">
    <source>
        <dbReference type="SAM" id="MobiDB-lite"/>
    </source>
</evidence>
<dbReference type="PANTHER" id="PTHR47122">
    <property type="entry name" value="MYB-LIKE DNA-BINDING DOMAIN CONTAINING PROTEIN, EXPRESSED"/>
    <property type="match status" value="1"/>
</dbReference>
<sequence length="654" mass="72227">METVVGIEDNDDGKFEDSGVDRSSSALSSPKQISNPIVYKLVRVEGDGRLVPATDDEVMEVGDFLEYENSEMHVVANTGQNLECISIERSSSGKLRLECSEGTADADLGKLNAKLQYIEQILQKVKEEEKQRISCGSPVHSLVNIDSQCSADKFPVMDGKVQSETPNQEIPSIASSLNYTHSNQSGSIDQCSRPSEGGIESGSSASAVYSNLKPDFFMSDGEICLDKLSIRELHELFKVTFGRETTVKDKQWLKRRIAMSLTNSCDVSATTFIIKDNKIVRKFEEESSGNMNTGSLISSENMTEEEDVNFKDLSAANACGLDDNQVVSETRPENGLEDENHQSEQRAAKRIRRPTKRYIEELSENESREHNPKLSISNKNMGLGHVSPTSYVRAARNVFSEVRTYGTRFDTLGGSDVQIPCVSRIRRSHPRKDIASLLKIHPTGMCKTAKLSNKLLDHSSDADSEIPDKALKSRMPAKLHQPPSSEPVKEKHCPAIGTIELQQESRPKRPEPPSHTSDDNIVTVPTAKGGMRRKHHRAWTLVEVIKLVEGVSRCGAGRWSEIKRLSFASYSYRTSVDLKDKWRNLLKASFALTPAPADEGINLRKHGTAPIPEKILLRVRELAEMNSQVPSNSGSSKLAAEAGRAHGGDTSGYL</sequence>
<dbReference type="SMART" id="SM00717">
    <property type="entry name" value="SANT"/>
    <property type="match status" value="1"/>
</dbReference>
<feature type="domain" description="Myb-like" evidence="4">
    <location>
        <begin position="539"/>
        <end position="586"/>
    </location>
</feature>
<dbReference type="AlphaFoldDB" id="A0AAN9S5L5"/>
<evidence type="ECO:0000259" key="5">
    <source>
        <dbReference type="PROSITE" id="PS51294"/>
    </source>
</evidence>
<keyword evidence="2" id="KW-0539">Nucleus</keyword>
<dbReference type="InterPro" id="IPR009057">
    <property type="entry name" value="Homeodomain-like_sf"/>
</dbReference>
<feature type="region of interest" description="Disordered" evidence="3">
    <location>
        <begin position="499"/>
        <end position="524"/>
    </location>
</feature>
<gene>
    <name evidence="6" type="ORF">VNO78_24881</name>
</gene>
<evidence type="ECO:0000313" key="6">
    <source>
        <dbReference type="EMBL" id="KAK7389657.1"/>
    </source>
</evidence>
<dbReference type="EMBL" id="JAYMYS010000006">
    <property type="protein sequence ID" value="KAK7389657.1"/>
    <property type="molecule type" value="Genomic_DNA"/>
</dbReference>
<feature type="compositionally biased region" description="Basic and acidic residues" evidence="3">
    <location>
        <begin position="503"/>
        <end position="518"/>
    </location>
</feature>